<protein>
    <submittedName>
        <fullName evidence="1">DUF177 domain-containing protein</fullName>
    </submittedName>
</protein>
<dbReference type="Proteomes" id="UP000274391">
    <property type="component" value="Unassembled WGS sequence"/>
</dbReference>
<proteinExistence type="predicted"/>
<name>A0A3P3VUP0_9MICO</name>
<dbReference type="AlphaFoldDB" id="A0A3P3VUP0"/>
<keyword evidence="2" id="KW-1185">Reference proteome</keyword>
<dbReference type="EMBL" id="RQVS01000011">
    <property type="protein sequence ID" value="RRJ86174.1"/>
    <property type="molecule type" value="Genomic_DNA"/>
</dbReference>
<organism evidence="1 2">
    <name type="scientific">Gulosibacter macacae</name>
    <dbReference type="NCBI Taxonomy" id="2488791"/>
    <lineage>
        <taxon>Bacteria</taxon>
        <taxon>Bacillati</taxon>
        <taxon>Actinomycetota</taxon>
        <taxon>Actinomycetes</taxon>
        <taxon>Micrococcales</taxon>
        <taxon>Microbacteriaceae</taxon>
        <taxon>Gulosibacter</taxon>
    </lineage>
</organism>
<dbReference type="InterPro" id="IPR003772">
    <property type="entry name" value="YceD"/>
</dbReference>
<dbReference type="RefSeq" id="WP_124972950.1">
    <property type="nucleotide sequence ID" value="NZ_RQVS01000011.1"/>
</dbReference>
<accession>A0A3P3VUP0</accession>
<evidence type="ECO:0000313" key="1">
    <source>
        <dbReference type="EMBL" id="RRJ86174.1"/>
    </source>
</evidence>
<evidence type="ECO:0000313" key="2">
    <source>
        <dbReference type="Proteomes" id="UP000274391"/>
    </source>
</evidence>
<gene>
    <name evidence="1" type="ORF">EG850_09695</name>
</gene>
<comment type="caution">
    <text evidence="1">The sequence shown here is derived from an EMBL/GenBank/DDBJ whole genome shotgun (WGS) entry which is preliminary data.</text>
</comment>
<reference evidence="1 2" key="1">
    <citation type="submission" date="2018-11" db="EMBL/GenBank/DDBJ databases">
        <title>YIM 102482-1 draft genome.</title>
        <authorList>
            <person name="Li G."/>
            <person name="Jiang Y."/>
        </authorList>
    </citation>
    <scope>NUCLEOTIDE SEQUENCE [LARGE SCALE GENOMIC DNA]</scope>
    <source>
        <strain evidence="1 2">YIM 102482-1</strain>
    </source>
</reference>
<dbReference type="OrthoDB" id="9790372at2"/>
<dbReference type="Pfam" id="PF02620">
    <property type="entry name" value="YceD"/>
    <property type="match status" value="1"/>
</dbReference>
<sequence length="170" mass="18761">MPTNPYLVNIATISRKPGTMRELELDLTVPERIGEGLIYFDKSAELEVDLRLESLHDGILATGDVHGNLGGQCGRCLQALDQEWDGHFAELFGYEPDESLEYHVQNDTIDLEGPIRDAVVLDLPFQPLCEPGCLGLDPVTGEKLTEPLPEEAAPVDPRLAVLQQLLDDDE</sequence>